<dbReference type="SFLD" id="SFLDS00003">
    <property type="entry name" value="Haloacid_Dehalogenase"/>
    <property type="match status" value="1"/>
</dbReference>
<evidence type="ECO:0000256" key="1">
    <source>
        <dbReference type="ARBA" id="ARBA00000830"/>
    </source>
</evidence>
<dbReference type="PRINTS" id="PR00413">
    <property type="entry name" value="HADHALOGNASE"/>
</dbReference>
<dbReference type="RefSeq" id="WP_376852201.1">
    <property type="nucleotide sequence ID" value="NZ_JBHSMF010000010.1"/>
</dbReference>
<dbReference type="Gene3D" id="3.40.50.1000">
    <property type="entry name" value="HAD superfamily/HAD-like"/>
    <property type="match status" value="1"/>
</dbReference>
<dbReference type="EMBL" id="JBHSMF010000010">
    <property type="protein sequence ID" value="MFC5499954.1"/>
    <property type="molecule type" value="Genomic_DNA"/>
</dbReference>
<dbReference type="SFLD" id="SFLDG01135">
    <property type="entry name" value="C1.5.6:_HAD__Beta-PGM__Phospha"/>
    <property type="match status" value="1"/>
</dbReference>
<dbReference type="InterPro" id="IPR023198">
    <property type="entry name" value="PGP-like_dom2"/>
</dbReference>
<gene>
    <name evidence="5" type="ORF">ACFPOE_20600</name>
</gene>
<dbReference type="Proteomes" id="UP001596037">
    <property type="component" value="Unassembled WGS sequence"/>
</dbReference>
<evidence type="ECO:0000313" key="6">
    <source>
        <dbReference type="Proteomes" id="UP001596037"/>
    </source>
</evidence>
<evidence type="ECO:0000313" key="5">
    <source>
        <dbReference type="EMBL" id="MFC5499954.1"/>
    </source>
</evidence>
<comment type="catalytic activity">
    <reaction evidence="1">
        <text>2-phosphoglycolate + H2O = glycolate + phosphate</text>
        <dbReference type="Rhea" id="RHEA:14369"/>
        <dbReference type="ChEBI" id="CHEBI:15377"/>
        <dbReference type="ChEBI" id="CHEBI:29805"/>
        <dbReference type="ChEBI" id="CHEBI:43474"/>
        <dbReference type="ChEBI" id="CHEBI:58033"/>
        <dbReference type="EC" id="3.1.3.18"/>
    </reaction>
</comment>
<dbReference type="NCBIfam" id="TIGR01509">
    <property type="entry name" value="HAD-SF-IA-v3"/>
    <property type="match status" value="1"/>
</dbReference>
<dbReference type="InterPro" id="IPR041492">
    <property type="entry name" value="HAD_2"/>
</dbReference>
<comment type="pathway">
    <text evidence="2">Organic acid metabolism; glycolate biosynthesis; glycolate from 2-phosphoglycolate: step 1/1.</text>
</comment>
<keyword evidence="5" id="KW-0378">Hydrolase</keyword>
<dbReference type="PANTHER" id="PTHR43434">
    <property type="entry name" value="PHOSPHOGLYCOLATE PHOSPHATASE"/>
    <property type="match status" value="1"/>
</dbReference>
<dbReference type="NCBIfam" id="TIGR01549">
    <property type="entry name" value="HAD-SF-IA-v1"/>
    <property type="match status" value="1"/>
</dbReference>
<dbReference type="Pfam" id="PF13419">
    <property type="entry name" value="HAD_2"/>
    <property type="match status" value="1"/>
</dbReference>
<comment type="caution">
    <text evidence="5">The sequence shown here is derived from an EMBL/GenBank/DDBJ whole genome shotgun (WGS) entry which is preliminary data.</text>
</comment>
<accession>A0ABW0NJP4</accession>
<protein>
    <recommendedName>
        <fullName evidence="4">phosphoglycolate phosphatase</fullName>
        <ecNumber evidence="4">3.1.3.18</ecNumber>
    </recommendedName>
</protein>
<name>A0ABW0NJP4_9BURK</name>
<dbReference type="SUPFAM" id="SSF56784">
    <property type="entry name" value="HAD-like"/>
    <property type="match status" value="1"/>
</dbReference>
<evidence type="ECO:0000256" key="3">
    <source>
        <dbReference type="ARBA" id="ARBA00006171"/>
    </source>
</evidence>
<evidence type="ECO:0000256" key="4">
    <source>
        <dbReference type="ARBA" id="ARBA00013078"/>
    </source>
</evidence>
<dbReference type="PANTHER" id="PTHR43434:SF1">
    <property type="entry name" value="PHOSPHOGLYCOLATE PHOSPHATASE"/>
    <property type="match status" value="1"/>
</dbReference>
<dbReference type="InterPro" id="IPR050155">
    <property type="entry name" value="HAD-like_hydrolase_sf"/>
</dbReference>
<dbReference type="EC" id="3.1.3.18" evidence="4"/>
<dbReference type="SFLD" id="SFLDG01129">
    <property type="entry name" value="C1.5:_HAD__Beta-PGM__Phosphata"/>
    <property type="match status" value="1"/>
</dbReference>
<comment type="similarity">
    <text evidence="3">Belongs to the HAD-like hydrolase superfamily. CbbY/CbbZ/Gph/YieH family.</text>
</comment>
<organism evidence="5 6">
    <name type="scientific">Caenimonas terrae</name>
    <dbReference type="NCBI Taxonomy" id="696074"/>
    <lineage>
        <taxon>Bacteria</taxon>
        <taxon>Pseudomonadati</taxon>
        <taxon>Pseudomonadota</taxon>
        <taxon>Betaproteobacteria</taxon>
        <taxon>Burkholderiales</taxon>
        <taxon>Comamonadaceae</taxon>
        <taxon>Caenimonas</taxon>
    </lineage>
</organism>
<dbReference type="Gene3D" id="1.10.150.240">
    <property type="entry name" value="Putative phosphatase, domain 2"/>
    <property type="match status" value="1"/>
</dbReference>
<evidence type="ECO:0000256" key="2">
    <source>
        <dbReference type="ARBA" id="ARBA00004818"/>
    </source>
</evidence>
<reference evidence="6" key="1">
    <citation type="journal article" date="2019" name="Int. J. Syst. Evol. Microbiol.">
        <title>The Global Catalogue of Microorganisms (GCM) 10K type strain sequencing project: providing services to taxonomists for standard genome sequencing and annotation.</title>
        <authorList>
            <consortium name="The Broad Institute Genomics Platform"/>
            <consortium name="The Broad Institute Genome Sequencing Center for Infectious Disease"/>
            <person name="Wu L."/>
            <person name="Ma J."/>
        </authorList>
    </citation>
    <scope>NUCLEOTIDE SEQUENCE [LARGE SCALE GENOMIC DNA]</scope>
    <source>
        <strain evidence="6">CCUG 57401</strain>
    </source>
</reference>
<dbReference type="GO" id="GO:0016787">
    <property type="term" value="F:hydrolase activity"/>
    <property type="evidence" value="ECO:0007669"/>
    <property type="project" value="UniProtKB-KW"/>
</dbReference>
<proteinExistence type="inferred from homology"/>
<dbReference type="InterPro" id="IPR006439">
    <property type="entry name" value="HAD-SF_hydro_IA"/>
</dbReference>
<dbReference type="InterPro" id="IPR023214">
    <property type="entry name" value="HAD_sf"/>
</dbReference>
<sequence>MTAPAPWRFDLVLFDLDGTLVETAPEIRDAVDATLQRLGLPPVELRQVEHWIGRGTRELLAEALAFATQTPLAEIRDSELFRRALGDFSVDYALASGTRSRVYPLVRETLEALGRHGVKRAVLTNKEQRFTLSLLRQHGLHGLIDQVVCGDTLATRKPDPAGVAHCLQTFGIPADRALLVGDSSIDVATARNAGVAVWAVTYGYNMGQPIAAARPDRLLADFQPLLDALAPPHQALPPSPSSSILQ</sequence>
<dbReference type="InterPro" id="IPR036412">
    <property type="entry name" value="HAD-like_sf"/>
</dbReference>
<keyword evidence="6" id="KW-1185">Reference proteome</keyword>